<evidence type="ECO:0000313" key="10">
    <source>
        <dbReference type="Proteomes" id="UP000295399"/>
    </source>
</evidence>
<dbReference type="GO" id="GO:0005886">
    <property type="term" value="C:plasma membrane"/>
    <property type="evidence" value="ECO:0007669"/>
    <property type="project" value="UniProtKB-SubCell"/>
</dbReference>
<dbReference type="EMBL" id="SLXO01000012">
    <property type="protein sequence ID" value="TCP31105.1"/>
    <property type="molecule type" value="Genomic_DNA"/>
</dbReference>
<evidence type="ECO:0000256" key="3">
    <source>
        <dbReference type="ARBA" id="ARBA00022692"/>
    </source>
</evidence>
<feature type="transmembrane region" description="Helical" evidence="6">
    <location>
        <begin position="347"/>
        <end position="371"/>
    </location>
</feature>
<dbReference type="InterPro" id="IPR051125">
    <property type="entry name" value="ABC-4/HrtB_transporter"/>
</dbReference>
<evidence type="ECO:0000259" key="8">
    <source>
        <dbReference type="Pfam" id="PF12704"/>
    </source>
</evidence>
<reference evidence="9 10" key="1">
    <citation type="submission" date="2019-03" db="EMBL/GenBank/DDBJ databases">
        <title>Genomic Encyclopedia of Type Strains, Phase IV (KMG-IV): sequencing the most valuable type-strain genomes for metagenomic binning, comparative biology and taxonomic classification.</title>
        <authorList>
            <person name="Goeker M."/>
        </authorList>
    </citation>
    <scope>NUCLEOTIDE SEQUENCE [LARGE SCALE GENOMIC DNA]</scope>
    <source>
        <strain evidence="9 10">DSM 2132</strain>
    </source>
</reference>
<dbReference type="Pfam" id="PF02687">
    <property type="entry name" value="FtsX"/>
    <property type="match status" value="1"/>
</dbReference>
<dbReference type="InParanoid" id="A0A4R2PB34"/>
<keyword evidence="2" id="KW-1003">Cell membrane</keyword>
<feature type="domain" description="ABC3 transporter permease C-terminal" evidence="7">
    <location>
        <begin position="259"/>
        <end position="374"/>
    </location>
</feature>
<feature type="transmembrane region" description="Helical" evidence="6">
    <location>
        <begin position="12"/>
        <end position="38"/>
    </location>
</feature>
<evidence type="ECO:0000259" key="7">
    <source>
        <dbReference type="Pfam" id="PF02687"/>
    </source>
</evidence>
<evidence type="ECO:0000256" key="6">
    <source>
        <dbReference type="SAM" id="Phobius"/>
    </source>
</evidence>
<dbReference type="PANTHER" id="PTHR43738">
    <property type="entry name" value="ABC TRANSPORTER, MEMBRANE PROTEIN"/>
    <property type="match status" value="1"/>
</dbReference>
<keyword evidence="3 6" id="KW-0812">Transmembrane</keyword>
<sequence>MLDLIANSLRRTWLRTVLMIAASTMCFLLFGLLGTVFLSLNKSVTGDDSGRVITVNRINIQQPLPVRYADEIARTEGVADVSLGVWFGGYTEQPGQQFPAFPVRGAPYLALYPEIAVDPAGRARWLDERRGVLVEQRLADEEGWQVGDAVVVNSLIWPQQDGSKAWSFTVSGIYRDDSPFGARTLLMHYDAFNEARRFGTDTVAWLVFDLAPGADVADVARRIDDRYLNSGNATRTQSEEVYQQAYLNQFGNLSQIVMILAAAGFLTSFLVLANAQALTLKERARDYAVLLTLGFRRATLALAAVGETLLTVGIGAVIGLSVAWAYIVWQPIDLGSFLPDIDFHGEVLWAALPILLLLAVLASAAPLASTFRLQIMESLR</sequence>
<gene>
    <name evidence="9" type="ORF">EV659_11234</name>
</gene>
<evidence type="ECO:0000256" key="2">
    <source>
        <dbReference type="ARBA" id="ARBA00022475"/>
    </source>
</evidence>
<comment type="caution">
    <text evidence="9">The sequence shown here is derived from an EMBL/GenBank/DDBJ whole genome shotgun (WGS) entry which is preliminary data.</text>
</comment>
<dbReference type="Proteomes" id="UP000295399">
    <property type="component" value="Unassembled WGS sequence"/>
</dbReference>
<dbReference type="InterPro" id="IPR025857">
    <property type="entry name" value="MacB_PCD"/>
</dbReference>
<dbReference type="InterPro" id="IPR003838">
    <property type="entry name" value="ABC3_permease_C"/>
</dbReference>
<feature type="transmembrane region" description="Helical" evidence="6">
    <location>
        <begin position="256"/>
        <end position="279"/>
    </location>
</feature>
<protein>
    <submittedName>
        <fullName evidence="9">Putative ABC transport system permease protein</fullName>
    </submittedName>
</protein>
<evidence type="ECO:0000313" key="9">
    <source>
        <dbReference type="EMBL" id="TCP31105.1"/>
    </source>
</evidence>
<evidence type="ECO:0000256" key="1">
    <source>
        <dbReference type="ARBA" id="ARBA00004651"/>
    </source>
</evidence>
<accession>A0A4R2PB34</accession>
<feature type="transmembrane region" description="Helical" evidence="6">
    <location>
        <begin position="300"/>
        <end position="327"/>
    </location>
</feature>
<evidence type="ECO:0000256" key="4">
    <source>
        <dbReference type="ARBA" id="ARBA00022989"/>
    </source>
</evidence>
<dbReference type="OrthoDB" id="9775474at2"/>
<organism evidence="9 10">
    <name type="scientific">Rhodothalassium salexigens DSM 2132</name>
    <dbReference type="NCBI Taxonomy" id="1188247"/>
    <lineage>
        <taxon>Bacteria</taxon>
        <taxon>Pseudomonadati</taxon>
        <taxon>Pseudomonadota</taxon>
        <taxon>Alphaproteobacteria</taxon>
        <taxon>Rhodothalassiales</taxon>
        <taxon>Rhodothalassiaceae</taxon>
        <taxon>Rhodothalassium</taxon>
    </lineage>
</organism>
<dbReference type="Pfam" id="PF12704">
    <property type="entry name" value="MacB_PCD"/>
    <property type="match status" value="1"/>
</dbReference>
<dbReference type="RefSeq" id="WP_132709361.1">
    <property type="nucleotide sequence ID" value="NZ_JACIGF010000012.1"/>
</dbReference>
<keyword evidence="10" id="KW-1185">Reference proteome</keyword>
<evidence type="ECO:0000256" key="5">
    <source>
        <dbReference type="ARBA" id="ARBA00023136"/>
    </source>
</evidence>
<keyword evidence="5 6" id="KW-0472">Membrane</keyword>
<dbReference type="AlphaFoldDB" id="A0A4R2PB34"/>
<keyword evidence="4 6" id="KW-1133">Transmembrane helix</keyword>
<comment type="subcellular location">
    <subcellularLocation>
        <location evidence="1">Cell membrane</location>
        <topology evidence="1">Multi-pass membrane protein</topology>
    </subcellularLocation>
</comment>
<name>A0A4R2PB34_RHOSA</name>
<proteinExistence type="predicted"/>
<feature type="domain" description="MacB-like periplasmic core" evidence="8">
    <location>
        <begin position="16"/>
        <end position="225"/>
    </location>
</feature>
<dbReference type="PANTHER" id="PTHR43738:SF3">
    <property type="entry name" value="ABC TRANSPORTER PERMEASE"/>
    <property type="match status" value="1"/>
</dbReference>